<dbReference type="EMBL" id="UZAL01038552">
    <property type="protein sequence ID" value="VDP73926.1"/>
    <property type="molecule type" value="Genomic_DNA"/>
</dbReference>
<evidence type="ECO:0000313" key="1">
    <source>
        <dbReference type="EMBL" id="VDP73926.1"/>
    </source>
</evidence>
<reference evidence="1 2" key="1">
    <citation type="submission" date="2018-11" db="EMBL/GenBank/DDBJ databases">
        <authorList>
            <consortium name="Pathogen Informatics"/>
        </authorList>
    </citation>
    <scope>NUCLEOTIDE SEQUENCE [LARGE SCALE GENOMIC DNA]</scope>
    <source>
        <strain>Denwood</strain>
        <strain evidence="2">Zambia</strain>
    </source>
</reference>
<evidence type="ECO:0000313" key="2">
    <source>
        <dbReference type="Proteomes" id="UP000269396"/>
    </source>
</evidence>
<name>A0A183PSK2_9TREM</name>
<keyword evidence="2" id="KW-1185">Reference proteome</keyword>
<dbReference type="Proteomes" id="UP000269396">
    <property type="component" value="Unassembled WGS sequence"/>
</dbReference>
<protein>
    <submittedName>
        <fullName evidence="1">Uncharacterized protein</fullName>
    </submittedName>
</protein>
<gene>
    <name evidence="1" type="ORF">SMTD_LOCUS17337</name>
</gene>
<dbReference type="AlphaFoldDB" id="A0A183PSK2"/>
<accession>A0A183PSK2</accession>
<sequence length="142" mass="15668">MLCCTTKKLLKQEAMGILSLAGEKNDDSCADNTSTDSEECVSVVLGVTRRLKHPIVTDGKVNSTLTLMRSELPLDTDIGNHVPLLELEDQDKTVTVSNSPGVLSDKNGPQYGEHSWKKRYQKQILHCVSRQMSLSGQSFFIS</sequence>
<organism evidence="1 2">
    <name type="scientific">Schistosoma mattheei</name>
    <dbReference type="NCBI Taxonomy" id="31246"/>
    <lineage>
        <taxon>Eukaryota</taxon>
        <taxon>Metazoa</taxon>
        <taxon>Spiralia</taxon>
        <taxon>Lophotrochozoa</taxon>
        <taxon>Platyhelminthes</taxon>
        <taxon>Trematoda</taxon>
        <taxon>Digenea</taxon>
        <taxon>Strigeidida</taxon>
        <taxon>Schistosomatoidea</taxon>
        <taxon>Schistosomatidae</taxon>
        <taxon>Schistosoma</taxon>
    </lineage>
</organism>
<proteinExistence type="predicted"/>